<proteinExistence type="predicted"/>
<dbReference type="PANTHER" id="PTHR35134">
    <property type="entry name" value="NUCLEOTIDASE YQFW-RELATED"/>
    <property type="match status" value="1"/>
</dbReference>
<dbReference type="Proteomes" id="UP000006671">
    <property type="component" value="Unassembled WGS sequence"/>
</dbReference>
<name>D2UZU4_NAEGR</name>
<dbReference type="EMBL" id="GG738846">
    <property type="protein sequence ID" value="EFC49995.1"/>
    <property type="molecule type" value="Genomic_DNA"/>
</dbReference>
<dbReference type="RefSeq" id="XP_002682739.1">
    <property type="nucleotide sequence ID" value="XM_002682693.1"/>
</dbReference>
<organism evidence="2">
    <name type="scientific">Naegleria gruberi</name>
    <name type="common">Amoeba</name>
    <dbReference type="NCBI Taxonomy" id="5762"/>
    <lineage>
        <taxon>Eukaryota</taxon>
        <taxon>Discoba</taxon>
        <taxon>Heterolobosea</taxon>
        <taxon>Tetramitia</taxon>
        <taxon>Eutetramitia</taxon>
        <taxon>Vahlkampfiidae</taxon>
        <taxon>Naegleria</taxon>
    </lineage>
</organism>
<protein>
    <recommendedName>
        <fullName evidence="3">Nucleotidase</fullName>
    </recommendedName>
</protein>
<dbReference type="InterPro" id="IPR052419">
    <property type="entry name" value="5_3-deoxyribonucleotidase-like"/>
</dbReference>
<dbReference type="SUPFAM" id="SSF56784">
    <property type="entry name" value="HAD-like"/>
    <property type="match status" value="1"/>
</dbReference>
<dbReference type="GeneID" id="8859572"/>
<dbReference type="eggNOG" id="ENOG502QUSF">
    <property type="taxonomic scope" value="Eukaryota"/>
</dbReference>
<evidence type="ECO:0000313" key="1">
    <source>
        <dbReference type="EMBL" id="EFC49995.1"/>
    </source>
</evidence>
<dbReference type="AlphaFoldDB" id="D2UZU4"/>
<sequence>MASTSHHNSETVVLSQALDATNKPIVAVDIDEVLAPFVPLLIEFYNKHHLLEGQEPLTMDLFHNYHFRYVWGGSEERSREIVNQFLESDLFINQPMLDKSSFNVLQKLGEKYKLVIVTSRQYKIKNQTENLLKTYFPETFAEILLGNHYGDNGETQMSKPEMCKQLNAVLLIDDSLKYCEQCVSEKIPAILFGNYAWNKNTEPLDNGWIIRVDGWSQVEQAVENMLKQHNHI</sequence>
<dbReference type="OrthoDB" id="10248475at2759"/>
<accession>D2UZU4</accession>
<evidence type="ECO:0008006" key="3">
    <source>
        <dbReference type="Google" id="ProtNLM"/>
    </source>
</evidence>
<keyword evidence="2" id="KW-1185">Reference proteome</keyword>
<dbReference type="PANTHER" id="PTHR35134:SF2">
    <property type="entry name" value="NUCLEOTIDASE YQFW-RELATED"/>
    <property type="match status" value="1"/>
</dbReference>
<dbReference type="Gene3D" id="3.40.50.1000">
    <property type="entry name" value="HAD superfamily/HAD-like"/>
    <property type="match status" value="1"/>
</dbReference>
<reference evidence="1 2" key="1">
    <citation type="journal article" date="2010" name="Cell">
        <title>The genome of Naegleria gruberi illuminates early eukaryotic versatility.</title>
        <authorList>
            <person name="Fritz-Laylin L.K."/>
            <person name="Prochnik S.E."/>
            <person name="Ginger M.L."/>
            <person name="Dacks J.B."/>
            <person name="Carpenter M.L."/>
            <person name="Field M.C."/>
            <person name="Kuo A."/>
            <person name="Paredez A."/>
            <person name="Chapman J."/>
            <person name="Pham J."/>
            <person name="Shu S."/>
            <person name="Neupane R."/>
            <person name="Cipriano M."/>
            <person name="Mancuso J."/>
            <person name="Tu H."/>
            <person name="Salamov A."/>
            <person name="Lindquist E."/>
            <person name="Shapiro H."/>
            <person name="Lucas S."/>
            <person name="Grigoriev I.V."/>
            <person name="Cande W.Z."/>
            <person name="Fulton C."/>
            <person name="Rokhsar D.S."/>
            <person name="Dawson S.C."/>
        </authorList>
    </citation>
    <scope>NUCLEOTIDE SEQUENCE [LARGE SCALE GENOMIC DNA]</scope>
    <source>
        <strain evidence="1 2">NEG-M</strain>
    </source>
</reference>
<dbReference type="InterPro" id="IPR023214">
    <property type="entry name" value="HAD_sf"/>
</dbReference>
<dbReference type="OMA" id="DSTECLC"/>
<dbReference type="VEuPathDB" id="AmoebaDB:NAEGRDRAFT_77972"/>
<dbReference type="STRING" id="5762.D2UZU4"/>
<gene>
    <name evidence="1" type="ORF">NAEGRDRAFT_77972</name>
</gene>
<dbReference type="InterPro" id="IPR036412">
    <property type="entry name" value="HAD-like_sf"/>
</dbReference>
<dbReference type="KEGG" id="ngr:NAEGRDRAFT_77972"/>
<evidence type="ECO:0000313" key="2">
    <source>
        <dbReference type="Proteomes" id="UP000006671"/>
    </source>
</evidence>
<dbReference type="InParanoid" id="D2UZU4"/>